<gene>
    <name evidence="1" type="ORF">GCM10010970_13950</name>
</gene>
<dbReference type="PANTHER" id="PTHR40266">
    <property type="entry name" value="TOXIN HIGB-1"/>
    <property type="match status" value="1"/>
</dbReference>
<comment type="caution">
    <text evidence="1">The sequence shown here is derived from an EMBL/GenBank/DDBJ whole genome shotgun (WGS) entry which is preliminary data.</text>
</comment>
<dbReference type="EMBL" id="BMLX01000002">
    <property type="protein sequence ID" value="GGP20182.1"/>
    <property type="molecule type" value="Genomic_DNA"/>
</dbReference>
<evidence type="ECO:0000313" key="1">
    <source>
        <dbReference type="EMBL" id="GGP20182.1"/>
    </source>
</evidence>
<evidence type="ECO:0000313" key="2">
    <source>
        <dbReference type="Proteomes" id="UP000637267"/>
    </source>
</evidence>
<dbReference type="Pfam" id="PF05015">
    <property type="entry name" value="HigB-like_toxin"/>
    <property type="match status" value="1"/>
</dbReference>
<dbReference type="SUPFAM" id="SSF143011">
    <property type="entry name" value="RelE-like"/>
    <property type="match status" value="1"/>
</dbReference>
<dbReference type="Gene3D" id="3.30.2310.20">
    <property type="entry name" value="RelE-like"/>
    <property type="match status" value="1"/>
</dbReference>
<sequence length="93" mass="10778">MIKSFCHAGLQHFFETASKAGIQPAHASRLRIVLALLDQAVEIERDLCAPTLRLHRLRGDKSHLWSVTVRANWRITFEFRNGDAYIVDYLDYH</sequence>
<dbReference type="PANTHER" id="PTHR40266:SF2">
    <property type="entry name" value="TOXIN HIGB-1"/>
    <property type="match status" value="1"/>
</dbReference>
<dbReference type="RefSeq" id="WP_188703570.1">
    <property type="nucleotide sequence ID" value="NZ_BMLX01000002.1"/>
</dbReference>
<protein>
    <recommendedName>
        <fullName evidence="3">Proteic killer suppression protein</fullName>
    </recommendedName>
</protein>
<dbReference type="InterPro" id="IPR035093">
    <property type="entry name" value="RelE/ParE_toxin_dom_sf"/>
</dbReference>
<dbReference type="InterPro" id="IPR007711">
    <property type="entry name" value="HigB-1"/>
</dbReference>
<accession>A0ABQ2P7D7</accession>
<name>A0ABQ2P7D7_9NEIS</name>
<keyword evidence="2" id="KW-1185">Reference proteome</keyword>
<proteinExistence type="predicted"/>
<evidence type="ECO:0008006" key="3">
    <source>
        <dbReference type="Google" id="ProtNLM"/>
    </source>
</evidence>
<organism evidence="1 2">
    <name type="scientific">Silvimonas iriomotensis</name>
    <dbReference type="NCBI Taxonomy" id="449662"/>
    <lineage>
        <taxon>Bacteria</taxon>
        <taxon>Pseudomonadati</taxon>
        <taxon>Pseudomonadota</taxon>
        <taxon>Betaproteobacteria</taxon>
        <taxon>Neisseriales</taxon>
        <taxon>Chitinibacteraceae</taxon>
        <taxon>Silvimonas</taxon>
    </lineage>
</organism>
<reference evidence="2" key="1">
    <citation type="journal article" date="2019" name="Int. J. Syst. Evol. Microbiol.">
        <title>The Global Catalogue of Microorganisms (GCM) 10K type strain sequencing project: providing services to taxonomists for standard genome sequencing and annotation.</title>
        <authorList>
            <consortium name="The Broad Institute Genomics Platform"/>
            <consortium name="The Broad Institute Genome Sequencing Center for Infectious Disease"/>
            <person name="Wu L."/>
            <person name="Ma J."/>
        </authorList>
    </citation>
    <scope>NUCLEOTIDE SEQUENCE [LARGE SCALE GENOMIC DNA]</scope>
    <source>
        <strain evidence="2">CGMCC 1.8859</strain>
    </source>
</reference>
<dbReference type="Proteomes" id="UP000637267">
    <property type="component" value="Unassembled WGS sequence"/>
</dbReference>